<dbReference type="AlphaFoldDB" id="A0A0K9YM19"/>
<accession>A0A0K9YM19</accession>
<sequence>MLVLSRENIEQIYSMKQCLEDVEHVFREHVQGRVVTPVRTAIEHPKYEATSLFMPAYLESDDYVAVKVISIFPHNHEHGIKALQSVILLTEAKTGQHVAMMDASLLTVMRTGASSGVATKYMAKEDARICAVLGCGAQAIGQIQAVMEVRALTEIYLYNRTRAKADEMKEQLHTLYPDWKGEIHVVEDANQAVENADIVICSTKATTPLFDGNRLKPGAHINAIGAFLPHMQEVDLTTLQRSAKVVVDTLEGAEHEAGDLLIPISRGEWSLNQLHAELGEILVGSKTGREHAEEITLYKSVGIAYLDTAVAKTVYERSKAAGLGTEIRL</sequence>
<evidence type="ECO:0000313" key="2">
    <source>
        <dbReference type="EMBL" id="GED68870.1"/>
    </source>
</evidence>
<dbReference type="Proteomes" id="UP000319578">
    <property type="component" value="Unassembled WGS sequence"/>
</dbReference>
<dbReference type="GO" id="GO:0005737">
    <property type="term" value="C:cytoplasm"/>
    <property type="evidence" value="ECO:0007669"/>
    <property type="project" value="TreeGrafter"/>
</dbReference>
<protein>
    <submittedName>
        <fullName evidence="3">Ornithine cyclodeaminase</fullName>
    </submittedName>
</protein>
<dbReference type="InterPro" id="IPR023401">
    <property type="entry name" value="ODC_N"/>
</dbReference>
<gene>
    <name evidence="3" type="ORF">ADS79_28510</name>
    <name evidence="2" type="ORF">BRE01_25720</name>
</gene>
<evidence type="ECO:0000313" key="3">
    <source>
        <dbReference type="EMBL" id="KNB69788.1"/>
    </source>
</evidence>
<dbReference type="PANTHER" id="PTHR13812:SF19">
    <property type="entry name" value="KETIMINE REDUCTASE MU-CRYSTALLIN"/>
    <property type="match status" value="1"/>
</dbReference>
<dbReference type="GO" id="GO:0019752">
    <property type="term" value="P:carboxylic acid metabolic process"/>
    <property type="evidence" value="ECO:0007669"/>
    <property type="project" value="UniProtKB-ARBA"/>
</dbReference>
<organism evidence="3 4">
    <name type="scientific">Brevibacillus reuszeri</name>
    <dbReference type="NCBI Taxonomy" id="54915"/>
    <lineage>
        <taxon>Bacteria</taxon>
        <taxon>Bacillati</taxon>
        <taxon>Bacillota</taxon>
        <taxon>Bacilli</taxon>
        <taxon>Bacillales</taxon>
        <taxon>Paenibacillaceae</taxon>
        <taxon>Brevibacillus</taxon>
    </lineage>
</organism>
<dbReference type="PATRIC" id="fig|54915.3.peg.4910"/>
<proteinExistence type="inferred from homology"/>
<evidence type="ECO:0000256" key="1">
    <source>
        <dbReference type="ARBA" id="ARBA00008903"/>
    </source>
</evidence>
<dbReference type="OrthoDB" id="9792005at2"/>
<comment type="similarity">
    <text evidence="1">Belongs to the ornithine cyclodeaminase/mu-crystallin family.</text>
</comment>
<dbReference type="Pfam" id="PF02423">
    <property type="entry name" value="OCD_Mu_crystall"/>
    <property type="match status" value="1"/>
</dbReference>
<dbReference type="InterPro" id="IPR003462">
    <property type="entry name" value="ODC_Mu_crystall"/>
</dbReference>
<evidence type="ECO:0000313" key="4">
    <source>
        <dbReference type="Proteomes" id="UP000036834"/>
    </source>
</evidence>
<dbReference type="GO" id="GO:0016491">
    <property type="term" value="F:oxidoreductase activity"/>
    <property type="evidence" value="ECO:0007669"/>
    <property type="project" value="UniProtKB-ARBA"/>
</dbReference>
<reference evidence="4" key="1">
    <citation type="submission" date="2015-07" db="EMBL/GenBank/DDBJ databases">
        <title>Genome sequencing project for genomic taxonomy and phylogenomics of Bacillus-like bacteria.</title>
        <authorList>
            <person name="Liu B."/>
            <person name="Wang J."/>
            <person name="Zhu Y."/>
            <person name="Liu G."/>
            <person name="Chen Q."/>
            <person name="Chen Z."/>
            <person name="Lan J."/>
            <person name="Che J."/>
            <person name="Ge C."/>
            <person name="Shi H."/>
            <person name="Pan Z."/>
            <person name="Liu X."/>
        </authorList>
    </citation>
    <scope>NUCLEOTIDE SEQUENCE [LARGE SCALE GENOMIC DNA]</scope>
    <source>
        <strain evidence="4">DSM 9887</strain>
    </source>
</reference>
<dbReference type="EMBL" id="BJON01000009">
    <property type="protein sequence ID" value="GED68870.1"/>
    <property type="molecule type" value="Genomic_DNA"/>
</dbReference>
<dbReference type="Gene3D" id="3.40.50.720">
    <property type="entry name" value="NAD(P)-binding Rossmann-like Domain"/>
    <property type="match status" value="1"/>
</dbReference>
<dbReference type="Proteomes" id="UP000036834">
    <property type="component" value="Unassembled WGS sequence"/>
</dbReference>
<name>A0A0K9YM19_9BACL</name>
<dbReference type="Gene3D" id="3.30.1780.10">
    <property type="entry name" value="ornithine cyclodeaminase, domain 1"/>
    <property type="match status" value="1"/>
</dbReference>
<keyword evidence="5" id="KW-1185">Reference proteome</keyword>
<dbReference type="FunFam" id="3.40.50.720:FF:000311">
    <property type="entry name" value="Ornithine cyclodeaminase"/>
    <property type="match status" value="1"/>
</dbReference>
<evidence type="ECO:0000313" key="5">
    <source>
        <dbReference type="Proteomes" id="UP000319578"/>
    </source>
</evidence>
<reference evidence="3" key="2">
    <citation type="submission" date="2015-07" db="EMBL/GenBank/DDBJ databases">
        <title>MeaNS - Measles Nucleotide Surveillance Program.</title>
        <authorList>
            <person name="Tran T."/>
            <person name="Druce J."/>
        </authorList>
    </citation>
    <scope>NUCLEOTIDE SEQUENCE</scope>
    <source>
        <strain evidence="3">DSM 9887</strain>
    </source>
</reference>
<dbReference type="SUPFAM" id="SSF51735">
    <property type="entry name" value="NAD(P)-binding Rossmann-fold domains"/>
    <property type="match status" value="1"/>
</dbReference>
<reference evidence="2 5" key="3">
    <citation type="submission" date="2019-06" db="EMBL/GenBank/DDBJ databases">
        <title>Whole genome shotgun sequence of Brevibacillus reuszeri NBRC 15719.</title>
        <authorList>
            <person name="Hosoyama A."/>
            <person name="Uohara A."/>
            <person name="Ohji S."/>
            <person name="Ichikawa N."/>
        </authorList>
    </citation>
    <scope>NUCLEOTIDE SEQUENCE [LARGE SCALE GENOMIC DNA]</scope>
    <source>
        <strain evidence="2 5">NBRC 15719</strain>
    </source>
</reference>
<dbReference type="STRING" id="54915.ADS79_28510"/>
<dbReference type="RefSeq" id="WP_049741823.1">
    <property type="nucleotide sequence ID" value="NZ_BJON01000009.1"/>
</dbReference>
<dbReference type="PIRSF" id="PIRSF001439">
    <property type="entry name" value="CryM"/>
    <property type="match status" value="1"/>
</dbReference>
<comment type="caution">
    <text evidence="3">The sequence shown here is derived from an EMBL/GenBank/DDBJ whole genome shotgun (WGS) entry which is preliminary data.</text>
</comment>
<dbReference type="EMBL" id="LGIQ01000011">
    <property type="protein sequence ID" value="KNB69788.1"/>
    <property type="molecule type" value="Genomic_DNA"/>
</dbReference>
<dbReference type="InterPro" id="IPR036291">
    <property type="entry name" value="NAD(P)-bd_dom_sf"/>
</dbReference>
<dbReference type="PANTHER" id="PTHR13812">
    <property type="entry name" value="KETIMINE REDUCTASE MU-CRYSTALLIN"/>
    <property type="match status" value="1"/>
</dbReference>